<protein>
    <submittedName>
        <fullName evidence="10">Putative longevity-assurance protein</fullName>
    </submittedName>
</protein>
<comment type="subcellular location">
    <subcellularLocation>
        <location evidence="1">Membrane</location>
        <topology evidence="1">Multi-pass membrane protein</topology>
    </subcellularLocation>
</comment>
<feature type="transmembrane region" description="Helical" evidence="8">
    <location>
        <begin position="139"/>
        <end position="162"/>
    </location>
</feature>
<evidence type="ECO:0000256" key="6">
    <source>
        <dbReference type="PROSITE-ProRule" id="PRU00205"/>
    </source>
</evidence>
<feature type="transmembrane region" description="Helical" evidence="8">
    <location>
        <begin position="265"/>
        <end position="289"/>
    </location>
</feature>
<dbReference type="InterPro" id="IPR016439">
    <property type="entry name" value="Lag1/Lac1-like"/>
</dbReference>
<dbReference type="Pfam" id="PF03798">
    <property type="entry name" value="TRAM_LAG1_CLN8"/>
    <property type="match status" value="1"/>
</dbReference>
<feature type="region of interest" description="Disordered" evidence="7">
    <location>
        <begin position="1"/>
        <end position="32"/>
    </location>
</feature>
<keyword evidence="4 8" id="KW-1133">Transmembrane helix</keyword>
<dbReference type="STRING" id="1095630.A0A2J6TNM0"/>
<feature type="domain" description="TLC" evidence="9">
    <location>
        <begin position="132"/>
        <end position="372"/>
    </location>
</feature>
<evidence type="ECO:0000256" key="3">
    <source>
        <dbReference type="ARBA" id="ARBA00022692"/>
    </source>
</evidence>
<dbReference type="AlphaFoldDB" id="A0A2J6TNM0"/>
<comment type="similarity">
    <text evidence="2">Belongs to the sphingosine N-acyltransferase family.</text>
</comment>
<proteinExistence type="inferred from homology"/>
<feature type="compositionally biased region" description="Basic and acidic residues" evidence="7">
    <location>
        <begin position="18"/>
        <end position="28"/>
    </location>
</feature>
<evidence type="ECO:0000256" key="8">
    <source>
        <dbReference type="SAM" id="Phobius"/>
    </source>
</evidence>
<dbReference type="GO" id="GO:0016020">
    <property type="term" value="C:membrane"/>
    <property type="evidence" value="ECO:0007669"/>
    <property type="project" value="UniProtKB-SubCell"/>
</dbReference>
<organism evidence="10 11">
    <name type="scientific">Hyaloscypha bicolor E</name>
    <dbReference type="NCBI Taxonomy" id="1095630"/>
    <lineage>
        <taxon>Eukaryota</taxon>
        <taxon>Fungi</taxon>
        <taxon>Dikarya</taxon>
        <taxon>Ascomycota</taxon>
        <taxon>Pezizomycotina</taxon>
        <taxon>Leotiomycetes</taxon>
        <taxon>Helotiales</taxon>
        <taxon>Hyaloscyphaceae</taxon>
        <taxon>Hyaloscypha</taxon>
        <taxon>Hyaloscypha bicolor</taxon>
    </lineage>
</organism>
<evidence type="ECO:0000259" key="9">
    <source>
        <dbReference type="PROSITE" id="PS50922"/>
    </source>
</evidence>
<dbReference type="GO" id="GO:0046513">
    <property type="term" value="P:ceramide biosynthetic process"/>
    <property type="evidence" value="ECO:0007669"/>
    <property type="project" value="InterPro"/>
</dbReference>
<keyword evidence="11" id="KW-1185">Reference proteome</keyword>
<dbReference type="PANTHER" id="PTHR12560:SF0">
    <property type="entry name" value="LD18904P"/>
    <property type="match status" value="1"/>
</dbReference>
<feature type="region of interest" description="Disordered" evidence="7">
    <location>
        <begin position="420"/>
        <end position="441"/>
    </location>
</feature>
<dbReference type="GeneID" id="36592579"/>
<dbReference type="PROSITE" id="PS50922">
    <property type="entry name" value="TLC"/>
    <property type="match status" value="1"/>
</dbReference>
<dbReference type="InterPro" id="IPR006634">
    <property type="entry name" value="TLC-dom"/>
</dbReference>
<evidence type="ECO:0000256" key="4">
    <source>
        <dbReference type="ARBA" id="ARBA00022989"/>
    </source>
</evidence>
<reference evidence="10 11" key="1">
    <citation type="submission" date="2016-04" db="EMBL/GenBank/DDBJ databases">
        <title>A degradative enzymes factory behind the ericoid mycorrhizal symbiosis.</title>
        <authorList>
            <consortium name="DOE Joint Genome Institute"/>
            <person name="Martino E."/>
            <person name="Morin E."/>
            <person name="Grelet G."/>
            <person name="Kuo A."/>
            <person name="Kohler A."/>
            <person name="Daghino S."/>
            <person name="Barry K."/>
            <person name="Choi C."/>
            <person name="Cichocki N."/>
            <person name="Clum A."/>
            <person name="Copeland A."/>
            <person name="Hainaut M."/>
            <person name="Haridas S."/>
            <person name="Labutti K."/>
            <person name="Lindquist E."/>
            <person name="Lipzen A."/>
            <person name="Khouja H.-R."/>
            <person name="Murat C."/>
            <person name="Ohm R."/>
            <person name="Olson A."/>
            <person name="Spatafora J."/>
            <person name="Veneault-Fourrey C."/>
            <person name="Henrissat B."/>
            <person name="Grigoriev I."/>
            <person name="Martin F."/>
            <person name="Perotto S."/>
        </authorList>
    </citation>
    <scope>NUCLEOTIDE SEQUENCE [LARGE SCALE GENOMIC DNA]</scope>
    <source>
        <strain evidence="10 11">E</strain>
    </source>
</reference>
<feature type="transmembrane region" description="Helical" evidence="8">
    <location>
        <begin position="182"/>
        <end position="198"/>
    </location>
</feature>
<dbReference type="EMBL" id="KZ613747">
    <property type="protein sequence ID" value="PMD64621.1"/>
    <property type="molecule type" value="Genomic_DNA"/>
</dbReference>
<dbReference type="Proteomes" id="UP000235371">
    <property type="component" value="Unassembled WGS sequence"/>
</dbReference>
<keyword evidence="3 6" id="KW-0812">Transmembrane</keyword>
<evidence type="ECO:0000256" key="2">
    <source>
        <dbReference type="ARBA" id="ARBA00009808"/>
    </source>
</evidence>
<dbReference type="GO" id="GO:0050291">
    <property type="term" value="F:sphingosine N-acyltransferase activity"/>
    <property type="evidence" value="ECO:0007669"/>
    <property type="project" value="InterPro"/>
</dbReference>
<dbReference type="OrthoDB" id="537032at2759"/>
<dbReference type="PANTHER" id="PTHR12560">
    <property type="entry name" value="LONGEVITY ASSURANCE FACTOR 1 LAG1"/>
    <property type="match status" value="1"/>
</dbReference>
<feature type="transmembrane region" description="Helical" evidence="8">
    <location>
        <begin position="210"/>
        <end position="227"/>
    </location>
</feature>
<accession>A0A2J6TNM0</accession>
<feature type="transmembrane region" description="Helical" evidence="8">
    <location>
        <begin position="343"/>
        <end position="368"/>
    </location>
</feature>
<feature type="transmembrane region" description="Helical" evidence="8">
    <location>
        <begin position="46"/>
        <end position="64"/>
    </location>
</feature>
<gene>
    <name evidence="10" type="ORF">K444DRAFT_640485</name>
</gene>
<name>A0A2J6TNM0_9HELO</name>
<keyword evidence="5 6" id="KW-0472">Membrane</keyword>
<evidence type="ECO:0000313" key="10">
    <source>
        <dbReference type="EMBL" id="PMD64621.1"/>
    </source>
</evidence>
<evidence type="ECO:0000313" key="11">
    <source>
        <dbReference type="Proteomes" id="UP000235371"/>
    </source>
</evidence>
<evidence type="ECO:0000256" key="1">
    <source>
        <dbReference type="ARBA" id="ARBA00004141"/>
    </source>
</evidence>
<evidence type="ECO:0000256" key="7">
    <source>
        <dbReference type="SAM" id="MobiDB-lite"/>
    </source>
</evidence>
<dbReference type="SMART" id="SM00724">
    <property type="entry name" value="TLC"/>
    <property type="match status" value="1"/>
</dbReference>
<dbReference type="InParanoid" id="A0A2J6TNM0"/>
<dbReference type="RefSeq" id="XP_024741525.1">
    <property type="nucleotide sequence ID" value="XM_024884502.1"/>
</dbReference>
<evidence type="ECO:0000256" key="5">
    <source>
        <dbReference type="ARBA" id="ARBA00023136"/>
    </source>
</evidence>
<sequence>MAEPGSSRPTANGAVKEPVQKTHTEGSMKRQAPAPSRHFLDWVLKYQIPLSSSLMLFVIALHAFSPQSRIYTRKFLQLSYPSNAEHTYTQGLDDVYFVFAWVVTFTALRAFSIEHILQPLAGPLGVAPKNHLRFAEQGWLVLYYGYFWTLGMYLWYNSVYWLNNAEIWTAWPAREMSGLFKWYYLAQLAFWIQQILVIHIEKRRKDHAQMLTHHIITCTLISITYVYRYTRAANVVLCLMDVVDLLLPIAKILRYLRHETACNIAFGVFVVAWFIARHVMYLMLCYDIWVDVPGPRTMLFGCYNGATSELIPDMPAHPDTFAHLLWPFQNLDGVICLNQEVKYIFLGMLLSLQTLSMIWFGMIVKLIAGMVVGGKVEDVRSDDEDEEEVDGREAAEGRRQMNVTDLNVCVGGGDEMESMSVGLSKKQLPTQKPRVSVTSGRRRLGVTENSKELLNRIGCEKPI</sequence>